<dbReference type="PANTHER" id="PTHR10980">
    <property type="entry name" value="RHO GDP-DISSOCIATION INHIBITOR"/>
    <property type="match status" value="1"/>
</dbReference>
<evidence type="ECO:0000313" key="5">
    <source>
        <dbReference type="EMBL" id="ANZ74111.1"/>
    </source>
</evidence>
<proteinExistence type="inferred from homology"/>
<dbReference type="PANTHER" id="PTHR10980:SF3">
    <property type="entry name" value="LD16419P"/>
    <property type="match status" value="1"/>
</dbReference>
<keyword evidence="3" id="KW-0343">GTPase activation</keyword>
<evidence type="ECO:0000256" key="2">
    <source>
        <dbReference type="ARBA" id="ARBA00009758"/>
    </source>
</evidence>
<evidence type="ECO:0000313" key="6">
    <source>
        <dbReference type="Proteomes" id="UP000094565"/>
    </source>
</evidence>
<comment type="subcellular location">
    <subcellularLocation>
        <location evidence="1">Cytoplasm</location>
    </subcellularLocation>
</comment>
<dbReference type="GO" id="GO:0005094">
    <property type="term" value="F:Rho GDP-dissociation inhibitor activity"/>
    <property type="evidence" value="ECO:0007669"/>
    <property type="project" value="InterPro"/>
</dbReference>
<dbReference type="OrthoDB" id="1683373at2759"/>
<dbReference type="InterPro" id="IPR024792">
    <property type="entry name" value="RhoGDI_dom_sf"/>
</dbReference>
<organism evidence="5 6">
    <name type="scientific">Komagataella pastoris</name>
    <name type="common">Yeast</name>
    <name type="synonym">Pichia pastoris</name>
    <dbReference type="NCBI Taxonomy" id="4922"/>
    <lineage>
        <taxon>Eukaryota</taxon>
        <taxon>Fungi</taxon>
        <taxon>Dikarya</taxon>
        <taxon>Ascomycota</taxon>
        <taxon>Saccharomycotina</taxon>
        <taxon>Pichiomycetes</taxon>
        <taxon>Pichiales</taxon>
        <taxon>Pichiaceae</taxon>
        <taxon>Komagataella</taxon>
    </lineage>
</organism>
<gene>
    <name evidence="5" type="primary">RDI1</name>
    <name evidence="5" type="ORF">ATY40_BA7501230</name>
</gene>
<dbReference type="Pfam" id="PF02115">
    <property type="entry name" value="Rho_GDI"/>
    <property type="match status" value="1"/>
</dbReference>
<dbReference type="GO" id="GO:0016020">
    <property type="term" value="C:membrane"/>
    <property type="evidence" value="ECO:0007669"/>
    <property type="project" value="TreeGrafter"/>
</dbReference>
<keyword evidence="4" id="KW-0963">Cytoplasm</keyword>
<comment type="similarity">
    <text evidence="2">Belongs to the Rho GDI family.</text>
</comment>
<evidence type="ECO:0000256" key="4">
    <source>
        <dbReference type="ARBA" id="ARBA00022490"/>
    </source>
</evidence>
<protein>
    <submittedName>
        <fullName evidence="5">BA75_01230T0</fullName>
    </submittedName>
</protein>
<dbReference type="InterPro" id="IPR014756">
    <property type="entry name" value="Ig_E-set"/>
</dbReference>
<dbReference type="FunFam" id="2.70.50.30:FF:000004">
    <property type="entry name" value="Rho GDP-dissociation inhibitor 1"/>
    <property type="match status" value="1"/>
</dbReference>
<accession>A0A1B2J811</accession>
<reference evidence="5 6" key="1">
    <citation type="submission" date="2016-02" db="EMBL/GenBank/DDBJ databases">
        <title>Comparative genomic and transcriptomic foundation for Pichia pastoris.</title>
        <authorList>
            <person name="Love K.R."/>
            <person name="Shah K.A."/>
            <person name="Whittaker C.A."/>
            <person name="Wu J."/>
            <person name="Bartlett M.C."/>
            <person name="Ma D."/>
            <person name="Leeson R.L."/>
            <person name="Priest M."/>
            <person name="Young S.K."/>
            <person name="Love J.C."/>
        </authorList>
    </citation>
    <scope>NUCLEOTIDE SEQUENCE [LARGE SCALE GENOMIC DNA]</scope>
    <source>
        <strain evidence="5 6">ATCC 28485</strain>
    </source>
</reference>
<dbReference type="EMBL" id="CP014584">
    <property type="protein sequence ID" value="ANZ74111.1"/>
    <property type="molecule type" value="Genomic_DNA"/>
</dbReference>
<keyword evidence="6" id="KW-1185">Reference proteome</keyword>
<name>A0A1B2J811_PICPA</name>
<evidence type="ECO:0000256" key="3">
    <source>
        <dbReference type="ARBA" id="ARBA00022468"/>
    </source>
</evidence>
<dbReference type="SUPFAM" id="SSF81296">
    <property type="entry name" value="E set domains"/>
    <property type="match status" value="1"/>
</dbReference>
<evidence type="ECO:0000256" key="1">
    <source>
        <dbReference type="ARBA" id="ARBA00004496"/>
    </source>
</evidence>
<dbReference type="InterPro" id="IPR000406">
    <property type="entry name" value="Rho_GDI"/>
</dbReference>
<sequence>MSSFDDDLVPDTVPGYRVGEKKTIEEYTNLDAEDESLAKWKRSLGLGDTSDQLPILPGDSRKVVVLEMILDIQGFEPIVVNLENELDIEALKKKEISFQIKEKSIYSLTIKFKIQHEIVTGLRYLQGVKKKGFTVDKLEEPCGSYVPNTVKEPFYIKKFLPVEAPSGMLARGSYSATSKFVDDDKTVHLVLPWSFQIVK</sequence>
<dbReference type="Gene3D" id="2.70.50.30">
    <property type="entry name" value="Coagulation Factor XIII, subunit A, domain 1"/>
    <property type="match status" value="1"/>
</dbReference>
<dbReference type="AlphaFoldDB" id="A0A1B2J811"/>
<dbReference type="GO" id="GO:0005096">
    <property type="term" value="F:GTPase activator activity"/>
    <property type="evidence" value="ECO:0007669"/>
    <property type="project" value="UniProtKB-KW"/>
</dbReference>
<dbReference type="GO" id="GO:0007266">
    <property type="term" value="P:Rho protein signal transduction"/>
    <property type="evidence" value="ECO:0007669"/>
    <property type="project" value="InterPro"/>
</dbReference>
<dbReference type="Proteomes" id="UP000094565">
    <property type="component" value="Chromosome 1"/>
</dbReference>
<dbReference type="GO" id="GO:0005829">
    <property type="term" value="C:cytosol"/>
    <property type="evidence" value="ECO:0007669"/>
    <property type="project" value="TreeGrafter"/>
</dbReference>